<dbReference type="AlphaFoldDB" id="A0A376B1W6"/>
<name>A0A376B1W6_9ASCO</name>
<dbReference type="InterPro" id="IPR001680">
    <property type="entry name" value="WD40_rpt"/>
</dbReference>
<feature type="region of interest" description="Disordered" evidence="8">
    <location>
        <begin position="24"/>
        <end position="50"/>
    </location>
</feature>
<dbReference type="InterPro" id="IPR036322">
    <property type="entry name" value="WD40_repeat_dom_sf"/>
</dbReference>
<dbReference type="PANTHER" id="PTHR18359:SF0">
    <property type="entry name" value="U3 SMALL NUCLEOLAR RNA-ASSOCIATED PROTEIN 18 HOMOLOG"/>
    <property type="match status" value="1"/>
</dbReference>
<sequence length="631" mass="71273">MDNINTIKEYHNDNVNNDLAVNVKESDKNTETSLLQKQSPSEKNIPPPDKEELLLNKLVFGETADDFRAGLKDTVDSFQDYAYNSNSDDDNDSISDAEDKNEDEMDLLNDDQLFYADEDGEEDDEHRMDVDYESSSTDDESDAWVDSDDENVNINLWDSNRSKKLKTSYVEKSLNGKEYIKRLRAQFEKIYPIPRWVYDIEQNSDTEYNSEEDNEESLVGDVNALIKILNSSTKYTDKKSGKHSSKLLPPNKIELLRVKDANAQHPSRAAIQTLSFHPSNQPILLTGGYDRSLRLYHIDGRNNPLVTSVYLHGTPIQTACIYVNNSDPDTTKVFTGGRRRYMHSWTISNGDNQNENGQLNIEKISRMYGHESTQRSFENFKMGHYLNSNGYNTKNSTSSHGIICLQGNNGWINILHATTGQYMTGCKIEGVLIDFCIDYLNVINNDGKEEIHTIIIAINTFGQVWEFDLNDDNKVINKWKDESGVGITKIQVGGATNSSYLLSSQSNNESGSGIRCNNRWLAIGSESGIVTVYDRYNKGSSKPSFILDQLTTTISNLEFSHDGQLLCMASRSSKDALKLVHLSTGSVFSNWPNSRTPLGRVTCVKFSPRSEYLAVGNEQGRVRLWKLGHYC</sequence>
<evidence type="ECO:0000313" key="10">
    <source>
        <dbReference type="Proteomes" id="UP000262825"/>
    </source>
</evidence>
<keyword evidence="2" id="KW-0698">rRNA processing</keyword>
<accession>A0A376B1W6</accession>
<keyword evidence="5" id="KW-0539">Nucleus</keyword>
<dbReference type="GO" id="GO:0032040">
    <property type="term" value="C:small-subunit processome"/>
    <property type="evidence" value="ECO:0007669"/>
    <property type="project" value="TreeGrafter"/>
</dbReference>
<dbReference type="EMBL" id="UFAJ01000029">
    <property type="protein sequence ID" value="SSD58609.1"/>
    <property type="molecule type" value="Genomic_DNA"/>
</dbReference>
<dbReference type="InterPro" id="IPR045161">
    <property type="entry name" value="Utp18"/>
</dbReference>
<proteinExistence type="inferred from homology"/>
<dbReference type="SUPFAM" id="SSF50978">
    <property type="entry name" value="WD40 repeat-like"/>
    <property type="match status" value="1"/>
</dbReference>
<evidence type="ECO:0000256" key="5">
    <source>
        <dbReference type="ARBA" id="ARBA00023242"/>
    </source>
</evidence>
<dbReference type="GO" id="GO:0006364">
    <property type="term" value="P:rRNA processing"/>
    <property type="evidence" value="ECO:0007669"/>
    <property type="project" value="UniProtKB-KW"/>
</dbReference>
<evidence type="ECO:0000256" key="1">
    <source>
        <dbReference type="ARBA" id="ARBA00004604"/>
    </source>
</evidence>
<dbReference type="GO" id="GO:0034388">
    <property type="term" value="C:Pwp2p-containing subcomplex of 90S preribosome"/>
    <property type="evidence" value="ECO:0007669"/>
    <property type="project" value="TreeGrafter"/>
</dbReference>
<evidence type="ECO:0000313" key="9">
    <source>
        <dbReference type="EMBL" id="SSD58609.1"/>
    </source>
</evidence>
<dbReference type="PANTHER" id="PTHR18359">
    <property type="entry name" value="WD-REPEAT PROTEIN-RELATED"/>
    <property type="match status" value="1"/>
</dbReference>
<keyword evidence="10" id="KW-1185">Reference proteome</keyword>
<dbReference type="InterPro" id="IPR015943">
    <property type="entry name" value="WD40/YVTN_repeat-like_dom_sf"/>
</dbReference>
<comment type="subcellular location">
    <subcellularLocation>
        <location evidence="1">Nucleus</location>
        <location evidence="1">Nucleolus</location>
    </subcellularLocation>
</comment>
<dbReference type="SMART" id="SM00320">
    <property type="entry name" value="WD40"/>
    <property type="match status" value="4"/>
</dbReference>
<keyword evidence="3 7" id="KW-0853">WD repeat</keyword>
<feature type="region of interest" description="Disordered" evidence="8">
    <location>
        <begin position="118"/>
        <end position="146"/>
    </location>
</feature>
<evidence type="ECO:0000256" key="6">
    <source>
        <dbReference type="ARBA" id="ARBA00025767"/>
    </source>
</evidence>
<reference evidence="10" key="1">
    <citation type="submission" date="2018-06" db="EMBL/GenBank/DDBJ databases">
        <authorList>
            <person name="Guldener U."/>
        </authorList>
    </citation>
    <scope>NUCLEOTIDE SEQUENCE [LARGE SCALE GENOMIC DNA]</scope>
    <source>
        <strain evidence="10">UTAD17</strain>
    </source>
</reference>
<keyword evidence="4" id="KW-0677">Repeat</keyword>
<protein>
    <submittedName>
        <fullName evidence="9">Related to U3 small nucleolar RNA-associated protein 18</fullName>
    </submittedName>
</protein>
<evidence type="ECO:0000256" key="8">
    <source>
        <dbReference type="SAM" id="MobiDB-lite"/>
    </source>
</evidence>
<dbReference type="PROSITE" id="PS50082">
    <property type="entry name" value="WD_REPEATS_2"/>
    <property type="match status" value="1"/>
</dbReference>
<dbReference type="Pfam" id="PF00400">
    <property type="entry name" value="WD40"/>
    <property type="match status" value="2"/>
</dbReference>
<evidence type="ECO:0000256" key="2">
    <source>
        <dbReference type="ARBA" id="ARBA00022552"/>
    </source>
</evidence>
<comment type="similarity">
    <text evidence="6">Belongs to the WD repeat UTP18 family.</text>
</comment>
<evidence type="ECO:0000256" key="3">
    <source>
        <dbReference type="ARBA" id="ARBA00022574"/>
    </source>
</evidence>
<dbReference type="VEuPathDB" id="FungiDB:SCODWIG_00370"/>
<dbReference type="Proteomes" id="UP000262825">
    <property type="component" value="Unassembled WGS sequence"/>
</dbReference>
<gene>
    <name evidence="9" type="ORF">SCODWIG_00370</name>
</gene>
<dbReference type="PROSITE" id="PS50294">
    <property type="entry name" value="WD_REPEATS_REGION"/>
    <property type="match status" value="1"/>
</dbReference>
<feature type="compositionally biased region" description="Polar residues" evidence="8">
    <location>
        <begin position="31"/>
        <end position="42"/>
    </location>
</feature>
<evidence type="ECO:0000256" key="4">
    <source>
        <dbReference type="ARBA" id="ARBA00022737"/>
    </source>
</evidence>
<feature type="repeat" description="WD" evidence="7">
    <location>
        <begin position="601"/>
        <end position="627"/>
    </location>
</feature>
<organism evidence="9 10">
    <name type="scientific">Saccharomycodes ludwigii</name>
    <dbReference type="NCBI Taxonomy" id="36035"/>
    <lineage>
        <taxon>Eukaryota</taxon>
        <taxon>Fungi</taxon>
        <taxon>Dikarya</taxon>
        <taxon>Ascomycota</taxon>
        <taxon>Saccharomycotina</taxon>
        <taxon>Saccharomycetes</taxon>
        <taxon>Saccharomycodales</taxon>
        <taxon>Saccharomycodaceae</taxon>
        <taxon>Saccharomycodes</taxon>
    </lineage>
</organism>
<feature type="compositionally biased region" description="Acidic residues" evidence="8">
    <location>
        <begin position="136"/>
        <end position="146"/>
    </location>
</feature>
<dbReference type="Gene3D" id="2.130.10.10">
    <property type="entry name" value="YVTN repeat-like/Quinoprotein amine dehydrogenase"/>
    <property type="match status" value="1"/>
</dbReference>
<evidence type="ECO:0000256" key="7">
    <source>
        <dbReference type="PROSITE-ProRule" id="PRU00221"/>
    </source>
</evidence>